<evidence type="ECO:0000256" key="4">
    <source>
        <dbReference type="ARBA" id="ARBA00022989"/>
    </source>
</evidence>
<evidence type="ECO:0000256" key="1">
    <source>
        <dbReference type="ARBA" id="ARBA00004141"/>
    </source>
</evidence>
<gene>
    <name evidence="8" type="ORF">HKI87_06g44110</name>
</gene>
<dbReference type="Proteomes" id="UP001472866">
    <property type="component" value="Chromosome 06"/>
</dbReference>
<feature type="transmembrane region" description="Helical" evidence="7">
    <location>
        <begin position="485"/>
        <end position="507"/>
    </location>
</feature>
<evidence type="ECO:0000313" key="9">
    <source>
        <dbReference type="Proteomes" id="UP001472866"/>
    </source>
</evidence>
<keyword evidence="4 7" id="KW-1133">Transmembrane helix</keyword>
<dbReference type="GO" id="GO:0016020">
    <property type="term" value="C:membrane"/>
    <property type="evidence" value="ECO:0007669"/>
    <property type="project" value="UniProtKB-SubCell"/>
</dbReference>
<organism evidence="8 9">
    <name type="scientific">Chloropicon roscoffensis</name>
    <dbReference type="NCBI Taxonomy" id="1461544"/>
    <lineage>
        <taxon>Eukaryota</taxon>
        <taxon>Viridiplantae</taxon>
        <taxon>Chlorophyta</taxon>
        <taxon>Chloropicophyceae</taxon>
        <taxon>Chloropicales</taxon>
        <taxon>Chloropicaceae</taxon>
        <taxon>Chloropicon</taxon>
    </lineage>
</organism>
<keyword evidence="9" id="KW-1185">Reference proteome</keyword>
<reference evidence="8 9" key="1">
    <citation type="submission" date="2024-03" db="EMBL/GenBank/DDBJ databases">
        <title>Complete genome sequence of the green alga Chloropicon roscoffensis RCC1871.</title>
        <authorList>
            <person name="Lemieux C."/>
            <person name="Pombert J.-F."/>
            <person name="Otis C."/>
            <person name="Turmel M."/>
        </authorList>
    </citation>
    <scope>NUCLEOTIDE SEQUENCE [LARGE SCALE GENOMIC DNA]</scope>
    <source>
        <strain evidence="8 9">RCC1871</strain>
    </source>
</reference>
<evidence type="ECO:0000256" key="7">
    <source>
        <dbReference type="SAM" id="Phobius"/>
    </source>
</evidence>
<comment type="similarity">
    <text evidence="2">Belongs to the 4-toluene sulfonate uptake permease (TSUP) (TC 2.A.102) family.</text>
</comment>
<evidence type="ECO:0000256" key="5">
    <source>
        <dbReference type="ARBA" id="ARBA00023136"/>
    </source>
</evidence>
<feature type="transmembrane region" description="Helical" evidence="7">
    <location>
        <begin position="420"/>
        <end position="439"/>
    </location>
</feature>
<feature type="region of interest" description="Disordered" evidence="6">
    <location>
        <begin position="1"/>
        <end position="21"/>
    </location>
</feature>
<dbReference type="PANTHER" id="PTHR14255">
    <property type="entry name" value="CEREBLON"/>
    <property type="match status" value="1"/>
</dbReference>
<feature type="transmembrane region" description="Helical" evidence="7">
    <location>
        <begin position="100"/>
        <end position="129"/>
    </location>
</feature>
<dbReference type="GO" id="GO:0031464">
    <property type="term" value="C:Cul4A-RING E3 ubiquitin ligase complex"/>
    <property type="evidence" value="ECO:0007669"/>
    <property type="project" value="TreeGrafter"/>
</dbReference>
<dbReference type="AlphaFoldDB" id="A0AAX4PAN6"/>
<evidence type="ECO:0000256" key="2">
    <source>
        <dbReference type="ARBA" id="ARBA00009142"/>
    </source>
</evidence>
<comment type="subcellular location">
    <subcellularLocation>
        <location evidence="1">Membrane</location>
        <topology evidence="1">Multi-pass membrane protein</topology>
    </subcellularLocation>
</comment>
<dbReference type="PANTHER" id="PTHR14255:SF3">
    <property type="entry name" value="SULFITE EXPORTER TAUE_SAFE FAMILY PROTEIN 5-RELATED"/>
    <property type="match status" value="1"/>
</dbReference>
<evidence type="ECO:0000256" key="6">
    <source>
        <dbReference type="SAM" id="MobiDB-lite"/>
    </source>
</evidence>
<dbReference type="Pfam" id="PF01925">
    <property type="entry name" value="TauE"/>
    <property type="match status" value="1"/>
</dbReference>
<keyword evidence="5 7" id="KW-0472">Membrane</keyword>
<dbReference type="GO" id="GO:0016567">
    <property type="term" value="P:protein ubiquitination"/>
    <property type="evidence" value="ECO:0007669"/>
    <property type="project" value="TreeGrafter"/>
</dbReference>
<feature type="transmembrane region" description="Helical" evidence="7">
    <location>
        <begin position="336"/>
        <end position="356"/>
    </location>
</feature>
<feature type="transmembrane region" description="Helical" evidence="7">
    <location>
        <begin position="198"/>
        <end position="216"/>
    </location>
</feature>
<proteinExistence type="inferred from homology"/>
<name>A0AAX4PAN6_9CHLO</name>
<feature type="transmembrane region" description="Helical" evidence="7">
    <location>
        <begin position="519"/>
        <end position="540"/>
    </location>
</feature>
<feature type="region of interest" description="Disordered" evidence="6">
    <location>
        <begin position="69"/>
        <end position="93"/>
    </location>
</feature>
<sequence>MVATSRPAGASGKHSVVMARRASPRSQSRRVISCRWALFACLLILASAVAAAAAVPPGDEARDLLEREVAPGPPAGSQDDGGDKEEESIWTPLPTDPKGVVGICLAVVFIAVAAGSGLGGGGVLVPLYITMLDVNAMHAVALSNVTILGSSIMNVIINSRREHPAVHTRRMIDWEVVLVMEPSSILGTVLGAIMNKTFPVWLSMILMLAFLVATTVRTFKKALKLYGLETRALEANDVTPAESTFEGFRKDPPMSYPPAGRAAAIPHSRSLAEIKTASHAELVLERTLSFLDLAVSEKQFEGSYNHHHKNSDYEALQDEAPLLAHRSDEGKPPLDGGMAAIVPMVALQAVVIVLFVVKKTSECGSGLFWSITLSFIPLTLAFVLGARCYLKNLHQRRLEGVAAGTYAFAQGDCMWDDSKFFFYPLVAILAGVIAAWFGLGGGIVKGPLLMELGLLPEVVVATSSTMMLFTTLSSVCGYIAMQRLLVYYGALLFAVALVTTLVAQLGLKRIINRLRRPSLVIFLFATVCLLGAFGILFTSYEDIAAIFHGHVDGFRGICSDAN</sequence>
<protein>
    <submittedName>
        <fullName evidence="8">Sulfite exporter TauE/SafE family protein</fullName>
    </submittedName>
</protein>
<keyword evidence="3 7" id="KW-0812">Transmembrane</keyword>
<evidence type="ECO:0000256" key="3">
    <source>
        <dbReference type="ARBA" id="ARBA00022692"/>
    </source>
</evidence>
<feature type="transmembrane region" description="Helical" evidence="7">
    <location>
        <begin position="368"/>
        <end position="390"/>
    </location>
</feature>
<feature type="transmembrane region" description="Helical" evidence="7">
    <location>
        <begin position="136"/>
        <end position="157"/>
    </location>
</feature>
<dbReference type="InterPro" id="IPR002781">
    <property type="entry name" value="TM_pro_TauE-like"/>
</dbReference>
<dbReference type="EMBL" id="CP151506">
    <property type="protein sequence ID" value="WZN62866.1"/>
    <property type="molecule type" value="Genomic_DNA"/>
</dbReference>
<accession>A0AAX4PAN6</accession>
<evidence type="ECO:0000313" key="8">
    <source>
        <dbReference type="EMBL" id="WZN62866.1"/>
    </source>
</evidence>
<feature type="transmembrane region" description="Helical" evidence="7">
    <location>
        <begin position="459"/>
        <end position="480"/>
    </location>
</feature>